<accession>A0A2V4WZA4</accession>
<dbReference type="CDD" id="cd02808">
    <property type="entry name" value="GltS_FMN"/>
    <property type="match status" value="1"/>
</dbReference>
<comment type="caution">
    <text evidence="5">The sequence shown here is derived from an EMBL/GenBank/DDBJ whole genome shotgun (WGS) entry which is preliminary data.</text>
</comment>
<dbReference type="EMBL" id="QJTD01000001">
    <property type="protein sequence ID" value="PYE82748.1"/>
    <property type="molecule type" value="Genomic_DNA"/>
</dbReference>
<gene>
    <name evidence="5" type="ORF">DFQ11_101173</name>
</gene>
<evidence type="ECO:0000256" key="3">
    <source>
        <dbReference type="SAM" id="Phobius"/>
    </source>
</evidence>
<dbReference type="PIRSF" id="PIRSF500060">
    <property type="entry name" value="UCP500060"/>
    <property type="match status" value="1"/>
</dbReference>
<dbReference type="InterPro" id="IPR002932">
    <property type="entry name" value="Glu_synthdom"/>
</dbReference>
<feature type="transmembrane region" description="Helical" evidence="3">
    <location>
        <begin position="74"/>
        <end position="91"/>
    </location>
</feature>
<feature type="domain" description="Glutamate synthase" evidence="4">
    <location>
        <begin position="200"/>
        <end position="518"/>
    </location>
</feature>
<dbReference type="InterPro" id="IPR024188">
    <property type="entry name" value="GltB"/>
</dbReference>
<dbReference type="InterPro" id="IPR013785">
    <property type="entry name" value="Aldolase_TIM"/>
</dbReference>
<dbReference type="PIRSF" id="PIRSF006429">
    <property type="entry name" value="GOGAT_lg_2"/>
    <property type="match status" value="1"/>
</dbReference>
<evidence type="ECO:0000259" key="4">
    <source>
        <dbReference type="Pfam" id="PF01645"/>
    </source>
</evidence>
<dbReference type="GO" id="GO:0006537">
    <property type="term" value="P:glutamate biosynthetic process"/>
    <property type="evidence" value="ECO:0007669"/>
    <property type="project" value="InterPro"/>
</dbReference>
<name>A0A2V4WZA4_9FLAO</name>
<dbReference type="AlphaFoldDB" id="A0A2V4WZA4"/>
<dbReference type="Proteomes" id="UP000248054">
    <property type="component" value="Unassembled WGS sequence"/>
</dbReference>
<dbReference type="SUPFAM" id="SSF51395">
    <property type="entry name" value="FMN-linked oxidoreductases"/>
    <property type="match status" value="1"/>
</dbReference>
<dbReference type="InterPro" id="IPR027283">
    <property type="entry name" value="YerD"/>
</dbReference>
<comment type="similarity">
    <text evidence="1 2">Belongs to the glutamate synthase family.</text>
</comment>
<dbReference type="Gene3D" id="3.20.20.70">
    <property type="entry name" value="Aldolase class I"/>
    <property type="match status" value="1"/>
</dbReference>
<protein>
    <submittedName>
        <fullName evidence="5">Glutamate synthase domain-containing protein 2</fullName>
    </submittedName>
</protein>
<evidence type="ECO:0000256" key="2">
    <source>
        <dbReference type="PIRNR" id="PIRNR006429"/>
    </source>
</evidence>
<proteinExistence type="inferred from homology"/>
<reference evidence="5 6" key="1">
    <citation type="submission" date="2018-06" db="EMBL/GenBank/DDBJ databases">
        <title>Genomic Encyclopedia of Type Strains, Phase III (KMG-III): the genomes of soil and plant-associated and newly described type strains.</title>
        <authorList>
            <person name="Whitman W."/>
        </authorList>
    </citation>
    <scope>NUCLEOTIDE SEQUENCE [LARGE SCALE GENOMIC DNA]</scope>
    <source>
        <strain evidence="5 6">CECT 7945</strain>
    </source>
</reference>
<evidence type="ECO:0000256" key="1">
    <source>
        <dbReference type="ARBA" id="ARBA00009716"/>
    </source>
</evidence>
<keyword evidence="6" id="KW-1185">Reference proteome</keyword>
<keyword evidence="3" id="KW-0812">Transmembrane</keyword>
<evidence type="ECO:0000313" key="5">
    <source>
        <dbReference type="EMBL" id="PYE82748.1"/>
    </source>
</evidence>
<evidence type="ECO:0000313" key="6">
    <source>
        <dbReference type="Proteomes" id="UP000248054"/>
    </source>
</evidence>
<dbReference type="Pfam" id="PF01645">
    <property type="entry name" value="Glu_synthase"/>
    <property type="match status" value="1"/>
</dbReference>
<keyword evidence="3" id="KW-1133">Transmembrane helix</keyword>
<dbReference type="PANTHER" id="PTHR43819:SF1">
    <property type="entry name" value="ARCHAEAL-TYPE GLUTAMATE SYNTHASE [NADPH]"/>
    <property type="match status" value="1"/>
</dbReference>
<dbReference type="PANTHER" id="PTHR43819">
    <property type="entry name" value="ARCHAEAL-TYPE GLUTAMATE SYNTHASE [NADPH]"/>
    <property type="match status" value="1"/>
</dbReference>
<keyword evidence="3" id="KW-0472">Membrane</keyword>
<organism evidence="5 6">
    <name type="scientific">Winogradskyella epiphytica</name>
    <dbReference type="NCBI Taxonomy" id="262005"/>
    <lineage>
        <taxon>Bacteria</taxon>
        <taxon>Pseudomonadati</taxon>
        <taxon>Bacteroidota</taxon>
        <taxon>Flavobacteriia</taxon>
        <taxon>Flavobacteriales</taxon>
        <taxon>Flavobacteriaceae</taxon>
        <taxon>Winogradskyella</taxon>
    </lineage>
</organism>
<feature type="transmembrane region" description="Helical" evidence="3">
    <location>
        <begin position="50"/>
        <end position="68"/>
    </location>
</feature>
<sequence length="573" mass="64231">MRFRFSKRIFNDFEKFLVKNNKLLNYNLIFARVILSLRSLKNSNMKVRELFITISTVLVVAIVGIAFFWQPILWSFLLVAPLILLGVFDIFQKKHTIRRNFPLIGRFRYMLESIRPEIMQYFVETDTEGRPLNRILRSLIYRRAKGENDTEPFGTQMDLYHSGYEWLEHSMYAKHNPKDIGEFPRLVIGGKDCKQPYSSSLLNISAMSFGSLSNNAVLALNKGAKMGNFAHNTGEGAISDHHLKYGGDLIWQIGTGYFGCRHDDGTFNEVTFRENALRPEVKMIEIKLSQGAKPGHGGILPASKNTPEIARIRHVKPGIAVHSPPSHSAFSDPIEFMHFIKKLRDLSDGKPVGFKLCIGRKQEFMDFCEAMIYTGILPDFITVDGGEGGTGAAPVEFSNSMGMPLREGLIFVHDTLVGFGLRKDIKVIVAGKIITGFHMARAIALGADGCNSARAMMLSIGCIQALQCNTNTCPVGVATQNPSLVKGLVVEDKAPRAHRYHEATIHSFLELVAAAGLNSPDELEREHISKRVSLNVVKTYAELYPTIPEGSLLNVDTIPEEYKRYFQLTRIMK</sequence>
<dbReference type="GO" id="GO:0015930">
    <property type="term" value="F:glutamate synthase activity"/>
    <property type="evidence" value="ECO:0007669"/>
    <property type="project" value="InterPro"/>
</dbReference>